<organism evidence="1 2">
    <name type="scientific">Marchantia polymorpha subsp. ruderalis</name>
    <dbReference type="NCBI Taxonomy" id="1480154"/>
    <lineage>
        <taxon>Eukaryota</taxon>
        <taxon>Viridiplantae</taxon>
        <taxon>Streptophyta</taxon>
        <taxon>Embryophyta</taxon>
        <taxon>Marchantiophyta</taxon>
        <taxon>Marchantiopsida</taxon>
        <taxon>Marchantiidae</taxon>
        <taxon>Marchantiales</taxon>
        <taxon>Marchantiaceae</taxon>
        <taxon>Marchantia</taxon>
    </lineage>
</organism>
<protein>
    <submittedName>
        <fullName evidence="1">Uncharacterized protein</fullName>
    </submittedName>
</protein>
<comment type="caution">
    <text evidence="1">The sequence shown here is derived from an EMBL/GenBank/DDBJ whole genome shotgun (WGS) entry which is preliminary data.</text>
</comment>
<proteinExistence type="predicted"/>
<dbReference type="AlphaFoldDB" id="A0A176VMR2"/>
<name>A0A176VMR2_MARPO</name>
<gene>
    <name evidence="1" type="ORF">AXG93_1248s1020</name>
</gene>
<dbReference type="Proteomes" id="UP000077202">
    <property type="component" value="Unassembled WGS sequence"/>
</dbReference>
<evidence type="ECO:0000313" key="1">
    <source>
        <dbReference type="EMBL" id="OAE22208.1"/>
    </source>
</evidence>
<reference evidence="1" key="1">
    <citation type="submission" date="2016-03" db="EMBL/GenBank/DDBJ databases">
        <title>Mechanisms controlling the formation of the plant cell surface in tip-growing cells are functionally conserved among land plants.</title>
        <authorList>
            <person name="Honkanen S."/>
            <person name="Jones V.A."/>
            <person name="Morieri G."/>
            <person name="Champion C."/>
            <person name="Hetherington A.J."/>
            <person name="Kelly S."/>
            <person name="Saint-Marcoux D."/>
            <person name="Proust H."/>
            <person name="Prescott H."/>
            <person name="Dolan L."/>
        </authorList>
    </citation>
    <scope>NUCLEOTIDE SEQUENCE [LARGE SCALE GENOMIC DNA]</scope>
    <source>
        <tissue evidence="1">Whole gametophyte</tissue>
    </source>
</reference>
<keyword evidence="2" id="KW-1185">Reference proteome</keyword>
<dbReference type="EMBL" id="LVLJ01003249">
    <property type="protein sequence ID" value="OAE22208.1"/>
    <property type="molecule type" value="Genomic_DNA"/>
</dbReference>
<sequence length="257" mass="28916">MSTALALAATRSRLGILRVSQQLIKLSRETVAEDELKPESVGGRGRYSDNKRLCWWRVASSSTMGLVEGRSRIRSVTCIIIVVLLIVDLCSVKAVGREFLTKKSKVLSLAYGYNPEQNGSFALNNVLLPGQYLRGWDGWGVYLSTDCTIRLGQKKEESYKKTVWIHGPGLTNDSAINCYAWLADDGDFNLHYSDGTLAAPIIQHPWALEGVSSIVGYELMLIKDSSEWHHHMILELRHYNWKVPHVTLWQDLLSIVD</sequence>
<accession>A0A176VMR2</accession>
<evidence type="ECO:0000313" key="2">
    <source>
        <dbReference type="Proteomes" id="UP000077202"/>
    </source>
</evidence>